<comment type="caution">
    <text evidence="1">The sequence shown here is derived from an EMBL/GenBank/DDBJ whole genome shotgun (WGS) entry which is preliminary data.</text>
</comment>
<dbReference type="AlphaFoldDB" id="A0A3S0R8H2"/>
<sequence length="109" mass="12867">MTNDEIFAEMTSIGNQMREFEKVRNYQERNKLVPRWSELHAAYDFGFSVGEKVETKVWGHWQIAKIIQIEGTQFHIRNEKGWEIITSGFALRKITDSPVVEQTNIFEFL</sequence>
<accession>A0A3S0R8H2</accession>
<dbReference type="Proteomes" id="UP000287910">
    <property type="component" value="Unassembled WGS sequence"/>
</dbReference>
<evidence type="ECO:0000313" key="2">
    <source>
        <dbReference type="Proteomes" id="UP000287910"/>
    </source>
</evidence>
<reference evidence="1 2" key="1">
    <citation type="submission" date="2018-12" db="EMBL/GenBank/DDBJ databases">
        <title>Lysinibacillus antri sp. nov., isolated from a cave soil.</title>
        <authorList>
            <person name="Narsing Rao M.P."/>
            <person name="Zhang H."/>
            <person name="Dong Z.-Y."/>
            <person name="Niu X.-K."/>
            <person name="Zhang K."/>
            <person name="Fang B.-Z."/>
            <person name="Kang Y.-Q."/>
            <person name="Xiao M."/>
            <person name="Li W.-J."/>
        </authorList>
    </citation>
    <scope>NUCLEOTIDE SEQUENCE [LARGE SCALE GENOMIC DNA]</scope>
    <source>
        <strain evidence="1 2">SYSU K30002</strain>
    </source>
</reference>
<gene>
    <name evidence="1" type="ORF">EK386_02255</name>
</gene>
<name>A0A3S0R8H2_9BACI</name>
<keyword evidence="2" id="KW-1185">Reference proteome</keyword>
<protein>
    <submittedName>
        <fullName evidence="1">Uncharacterized protein</fullName>
    </submittedName>
</protein>
<evidence type="ECO:0000313" key="1">
    <source>
        <dbReference type="EMBL" id="RUL56476.1"/>
    </source>
</evidence>
<dbReference type="RefSeq" id="WP_126657393.1">
    <property type="nucleotide sequence ID" value="NZ_RYYR01000002.1"/>
</dbReference>
<proteinExistence type="predicted"/>
<dbReference type="EMBL" id="RYYR01000002">
    <property type="protein sequence ID" value="RUL56476.1"/>
    <property type="molecule type" value="Genomic_DNA"/>
</dbReference>
<organism evidence="1 2">
    <name type="scientific">Lysinibacillus antri</name>
    <dbReference type="NCBI Taxonomy" id="2498145"/>
    <lineage>
        <taxon>Bacteria</taxon>
        <taxon>Bacillati</taxon>
        <taxon>Bacillota</taxon>
        <taxon>Bacilli</taxon>
        <taxon>Bacillales</taxon>
        <taxon>Bacillaceae</taxon>
        <taxon>Lysinibacillus</taxon>
    </lineage>
</organism>